<keyword evidence="3" id="KW-0067">ATP-binding</keyword>
<organism evidence="5 6">
    <name type="scientific">Candidatus Egerieimonas intestinavium</name>
    <dbReference type="NCBI Taxonomy" id="2840777"/>
    <lineage>
        <taxon>Bacteria</taxon>
        <taxon>Bacillati</taxon>
        <taxon>Bacillota</taxon>
        <taxon>Clostridia</taxon>
        <taxon>Lachnospirales</taxon>
        <taxon>Lachnospiraceae</taxon>
        <taxon>Lachnospiraceae incertae sedis</taxon>
        <taxon>Candidatus Egerieimonas</taxon>
    </lineage>
</organism>
<keyword evidence="3" id="KW-0547">Nucleotide-binding</keyword>
<dbReference type="Gene3D" id="3.80.10.10">
    <property type="entry name" value="Ribonuclease Inhibitor"/>
    <property type="match status" value="3"/>
</dbReference>
<dbReference type="Pfam" id="PF00069">
    <property type="entry name" value="Pkinase"/>
    <property type="match status" value="1"/>
</dbReference>
<feature type="domain" description="Protein kinase" evidence="4">
    <location>
        <begin position="46"/>
        <end position="320"/>
    </location>
</feature>
<dbReference type="SUPFAM" id="SSF56112">
    <property type="entry name" value="Protein kinase-like (PK-like)"/>
    <property type="match status" value="1"/>
</dbReference>
<name>A0A9D1ELK3_9FIRM</name>
<dbReference type="Gene3D" id="3.30.200.20">
    <property type="entry name" value="Phosphorylase Kinase, domain 1"/>
    <property type="match status" value="1"/>
</dbReference>
<dbReference type="SUPFAM" id="SSF52058">
    <property type="entry name" value="L domain-like"/>
    <property type="match status" value="1"/>
</dbReference>
<dbReference type="AlphaFoldDB" id="A0A9D1ELK3"/>
<dbReference type="CDD" id="cd14014">
    <property type="entry name" value="STKc_PknB_like"/>
    <property type="match status" value="1"/>
</dbReference>
<dbReference type="GO" id="GO:0004672">
    <property type="term" value="F:protein kinase activity"/>
    <property type="evidence" value="ECO:0007669"/>
    <property type="project" value="InterPro"/>
</dbReference>
<dbReference type="InterPro" id="IPR008266">
    <property type="entry name" value="Tyr_kinase_AS"/>
</dbReference>
<dbReference type="InterPro" id="IPR003591">
    <property type="entry name" value="Leu-rich_rpt_typical-subtyp"/>
</dbReference>
<dbReference type="PANTHER" id="PTHR46652:SF3">
    <property type="entry name" value="LEUCINE-RICH REPEAT-CONTAINING PROTEIN 9"/>
    <property type="match status" value="1"/>
</dbReference>
<protein>
    <submittedName>
        <fullName evidence="5">Leucine-rich repeat domain-containing protein</fullName>
    </submittedName>
</protein>
<dbReference type="GO" id="GO:0005524">
    <property type="term" value="F:ATP binding"/>
    <property type="evidence" value="ECO:0007669"/>
    <property type="project" value="UniProtKB-UniRule"/>
</dbReference>
<accession>A0A9D1ELK3</accession>
<comment type="caution">
    <text evidence="5">The sequence shown here is derived from an EMBL/GenBank/DDBJ whole genome shotgun (WGS) entry which is preliminary data.</text>
</comment>
<dbReference type="PROSITE" id="PS00107">
    <property type="entry name" value="PROTEIN_KINASE_ATP"/>
    <property type="match status" value="1"/>
</dbReference>
<dbReference type="EMBL" id="DVHU01000105">
    <property type="protein sequence ID" value="HIR94066.1"/>
    <property type="molecule type" value="Genomic_DNA"/>
</dbReference>
<dbReference type="PROSITE" id="PS50011">
    <property type="entry name" value="PROTEIN_KINASE_DOM"/>
    <property type="match status" value="1"/>
</dbReference>
<dbReference type="SMART" id="SM00369">
    <property type="entry name" value="LRR_TYP"/>
    <property type="match status" value="9"/>
</dbReference>
<dbReference type="InterPro" id="IPR032675">
    <property type="entry name" value="LRR_dom_sf"/>
</dbReference>
<dbReference type="InterPro" id="IPR000719">
    <property type="entry name" value="Prot_kinase_dom"/>
</dbReference>
<dbReference type="Proteomes" id="UP000886841">
    <property type="component" value="Unassembled WGS sequence"/>
</dbReference>
<dbReference type="InterPro" id="IPR050836">
    <property type="entry name" value="SDS22/Internalin_LRR"/>
</dbReference>
<dbReference type="SUPFAM" id="SSF52075">
    <property type="entry name" value="Outer arm dynein light chain 1"/>
    <property type="match status" value="1"/>
</dbReference>
<keyword evidence="2" id="KW-0677">Repeat</keyword>
<gene>
    <name evidence="5" type="ORF">IAB98_11675</name>
</gene>
<reference evidence="5" key="1">
    <citation type="submission" date="2020-10" db="EMBL/GenBank/DDBJ databases">
        <authorList>
            <person name="Gilroy R."/>
        </authorList>
    </citation>
    <scope>NUCLEOTIDE SEQUENCE</scope>
    <source>
        <strain evidence="5">ChiSxjej1B13-7041</strain>
    </source>
</reference>
<dbReference type="PROSITE" id="PS00109">
    <property type="entry name" value="PROTEIN_KINASE_TYR"/>
    <property type="match status" value="1"/>
</dbReference>
<evidence type="ECO:0000313" key="6">
    <source>
        <dbReference type="Proteomes" id="UP000886841"/>
    </source>
</evidence>
<dbReference type="PANTHER" id="PTHR46652">
    <property type="entry name" value="LEUCINE-RICH REPEAT AND IQ DOMAIN-CONTAINING PROTEIN 1-RELATED"/>
    <property type="match status" value="1"/>
</dbReference>
<reference evidence="5" key="2">
    <citation type="journal article" date="2021" name="PeerJ">
        <title>Extensive microbial diversity within the chicken gut microbiome revealed by metagenomics and culture.</title>
        <authorList>
            <person name="Gilroy R."/>
            <person name="Ravi A."/>
            <person name="Getino M."/>
            <person name="Pursley I."/>
            <person name="Horton D.L."/>
            <person name="Alikhan N.F."/>
            <person name="Baker D."/>
            <person name="Gharbi K."/>
            <person name="Hall N."/>
            <person name="Watson M."/>
            <person name="Adriaenssens E.M."/>
            <person name="Foster-Nyarko E."/>
            <person name="Jarju S."/>
            <person name="Secka A."/>
            <person name="Antonio M."/>
            <person name="Oren A."/>
            <person name="Chaudhuri R.R."/>
            <person name="La Ragione R."/>
            <person name="Hildebrand F."/>
            <person name="Pallen M.J."/>
        </authorList>
    </citation>
    <scope>NUCLEOTIDE SEQUENCE</scope>
    <source>
        <strain evidence="5">ChiSxjej1B13-7041</strain>
    </source>
</reference>
<evidence type="ECO:0000256" key="1">
    <source>
        <dbReference type="ARBA" id="ARBA00022614"/>
    </source>
</evidence>
<dbReference type="InterPro" id="IPR025875">
    <property type="entry name" value="Leu-rich_rpt_4"/>
</dbReference>
<evidence type="ECO:0000313" key="5">
    <source>
        <dbReference type="EMBL" id="HIR94066.1"/>
    </source>
</evidence>
<sequence length="844" mass="93676">MEINLCFGCMEEKPQPGPCPHCGFDREDYHPAVHHLPPGTILAGKYLLGRVLGEGGFGITYVGWDLNLQVKVAVKEYYPNGFVTRNCGFDRRVTELTGREGEFFRKGLERFIREAQVLGQFWELPGIVSVKDYFQENKTAYIVMEFVEGQTLKELLKKSPGSRLPVERVLSMMRPVMNALEEVHKAGLIHRDISPDNLMVSPKGEVKLIDFGAARNFLGAGEKSLSVLLKPGYAPQEQYRSRGEQGPWTDVYGLCATIYRAITGQVPEEALDRLETDKLQPPSRLGAEIGPRQEKLLMRGLALSPRDRIQSMKELEKICLQGKKGLNEEQRRYLRKLSIYLAVTITIGVLAVVLTELRVGKSAEGTDRENVQSLESQEVQVIWADSNMERLVRQGLNRPEGAIYESELEEITVLCIAGNEVHLCRDSSEENSGFIFEYENIQKRDRIQSLEDLRYFPNLERLQLSSYHVTEEMLVDLAGLKNLKQLDLEGNGLSDISALAEYTGLTVLGIADNRVKDISPLSGLVKLQELSVKNNEIEDISPLKDMKELRTLYLWENQVEDISPLSGLTELRTLYIWDNQVTDIAPLSGLTKLAKLNLVNNRVADISPLSALTELTELRLADNQVTDISPLSGLVKLQGLYMSGNRIPDISPLSGLTELTYLGINESTIEDLTPLRSLTKLEQLYVRNSCVSDLTPLSGLGALHTLDVSETQVTDIAPLAGLSGLQALNLGGLARDGRRLADLTPLSSLVNLQVLVLYENELQDLAPLSGLVNMEELSLDTNSVSDLTPLAGMEKLRILNIAHTAVSDLSPLKGFTNLTELTITDTPVTDISCLDGLEGLQIIQ</sequence>
<dbReference type="Pfam" id="PF12799">
    <property type="entry name" value="LRR_4"/>
    <property type="match status" value="4"/>
</dbReference>
<feature type="binding site" evidence="3">
    <location>
        <position position="75"/>
    </location>
    <ligand>
        <name>ATP</name>
        <dbReference type="ChEBI" id="CHEBI:30616"/>
    </ligand>
</feature>
<keyword evidence="1" id="KW-0433">Leucine-rich repeat</keyword>
<dbReference type="InterPro" id="IPR011009">
    <property type="entry name" value="Kinase-like_dom_sf"/>
</dbReference>
<proteinExistence type="predicted"/>
<dbReference type="InterPro" id="IPR017441">
    <property type="entry name" value="Protein_kinase_ATP_BS"/>
</dbReference>
<dbReference type="InterPro" id="IPR001611">
    <property type="entry name" value="Leu-rich_rpt"/>
</dbReference>
<evidence type="ECO:0000259" key="4">
    <source>
        <dbReference type="PROSITE" id="PS50011"/>
    </source>
</evidence>
<evidence type="ECO:0000256" key="3">
    <source>
        <dbReference type="PROSITE-ProRule" id="PRU10141"/>
    </source>
</evidence>
<dbReference type="PROSITE" id="PS51450">
    <property type="entry name" value="LRR"/>
    <property type="match status" value="9"/>
</dbReference>
<dbReference type="Gene3D" id="1.10.510.10">
    <property type="entry name" value="Transferase(Phosphotransferase) domain 1"/>
    <property type="match status" value="1"/>
</dbReference>
<dbReference type="SMART" id="SM00365">
    <property type="entry name" value="LRR_SD22"/>
    <property type="match status" value="10"/>
</dbReference>
<evidence type="ECO:0000256" key="2">
    <source>
        <dbReference type="ARBA" id="ARBA00022737"/>
    </source>
</evidence>